<dbReference type="PANTHER" id="PTHR30290:SF10">
    <property type="entry name" value="PERIPLASMIC OLIGOPEPTIDE-BINDING PROTEIN-RELATED"/>
    <property type="match status" value="1"/>
</dbReference>
<dbReference type="RefSeq" id="WP_182985655.1">
    <property type="nucleotide sequence ID" value="NZ_JABEQD010000003.1"/>
</dbReference>
<accession>A0A7W4NVW3</accession>
<evidence type="ECO:0000256" key="2">
    <source>
        <dbReference type="ARBA" id="ARBA00005695"/>
    </source>
</evidence>
<comment type="subcellular location">
    <subcellularLocation>
        <location evidence="1">Periplasm</location>
    </subcellularLocation>
</comment>
<feature type="signal peptide" evidence="5">
    <location>
        <begin position="1"/>
        <end position="26"/>
    </location>
</feature>
<sequence>MARTGRHVAVGAALCAALLLAGQARAETVLRISFFRDNPLLVSVDPFQVYYIEHRVELRNVAESLTDQDPVTGRVVPWLAKSWEISRDGLNYTFHLRDGVSFSNGAPFNAQAVKTAFDADKAFAISVPTVFGAIYLAGYDHADVLDDHTVKITLSQPNAGFLQATSTTHLAILAPESYTRTARERSLGAIIGTGPFILEHYTPEVGVKLVRRHGYGWPSRAATNPGEASVDAIELRYVPEGNVRNGQFLQGQVDILWPREPFSAADKQLLATKGARFHSRSLPGPAYNVYPNVKPGKVLADPVVRLALQKSIDRVSYARTIYDDTFPVVQSVYDVTTPFFKSEKEKLAYDPAGAAALLDKAGWARGSDGYRYKDGKRLTLVDNLFEKETAGILLVQDQLRQAGFDLKLIVLAPGEWMARTSAGRYDLVEGYLTRGDPIVLQNILDPRYARRGALANDAYAPETLAKAEKLFDAGLLATDDTERARAYAALQDLLIDEGVVFPLYERVWEAATLPKVQGFSWTSEGFALLNDIRVTP</sequence>
<dbReference type="AlphaFoldDB" id="A0A7W4NVW3"/>
<evidence type="ECO:0000256" key="4">
    <source>
        <dbReference type="ARBA" id="ARBA00022729"/>
    </source>
</evidence>
<name>A0A7W4NVW3_9PROT</name>
<dbReference type="Pfam" id="PF00496">
    <property type="entry name" value="SBP_bac_5"/>
    <property type="match status" value="1"/>
</dbReference>
<organism evidence="7 8">
    <name type="scientific">Gluconacetobacter aggeris</name>
    <dbReference type="NCBI Taxonomy" id="1286186"/>
    <lineage>
        <taxon>Bacteria</taxon>
        <taxon>Pseudomonadati</taxon>
        <taxon>Pseudomonadota</taxon>
        <taxon>Alphaproteobacteria</taxon>
        <taxon>Acetobacterales</taxon>
        <taxon>Acetobacteraceae</taxon>
        <taxon>Gluconacetobacter</taxon>
    </lineage>
</organism>
<dbReference type="CDD" id="cd08492">
    <property type="entry name" value="PBP2_NikA_DppA_OppA_like_15"/>
    <property type="match status" value="1"/>
</dbReference>
<evidence type="ECO:0000256" key="3">
    <source>
        <dbReference type="ARBA" id="ARBA00022448"/>
    </source>
</evidence>
<dbReference type="InterPro" id="IPR039424">
    <property type="entry name" value="SBP_5"/>
</dbReference>
<dbReference type="GO" id="GO:0030288">
    <property type="term" value="C:outer membrane-bounded periplasmic space"/>
    <property type="evidence" value="ECO:0007669"/>
    <property type="project" value="UniProtKB-ARBA"/>
</dbReference>
<dbReference type="Gene3D" id="3.10.105.10">
    <property type="entry name" value="Dipeptide-binding Protein, Domain 3"/>
    <property type="match status" value="1"/>
</dbReference>
<evidence type="ECO:0000259" key="6">
    <source>
        <dbReference type="Pfam" id="PF00496"/>
    </source>
</evidence>
<keyword evidence="3" id="KW-0813">Transport</keyword>
<dbReference type="EMBL" id="JABEQD010000003">
    <property type="protein sequence ID" value="MBB2168057.1"/>
    <property type="molecule type" value="Genomic_DNA"/>
</dbReference>
<feature type="domain" description="Solute-binding protein family 5" evidence="6">
    <location>
        <begin position="75"/>
        <end position="431"/>
    </location>
</feature>
<keyword evidence="8" id="KW-1185">Reference proteome</keyword>
<comment type="similarity">
    <text evidence="2">Belongs to the bacterial solute-binding protein 5 family.</text>
</comment>
<keyword evidence="4 5" id="KW-0732">Signal</keyword>
<dbReference type="GO" id="GO:0043190">
    <property type="term" value="C:ATP-binding cassette (ABC) transporter complex"/>
    <property type="evidence" value="ECO:0007669"/>
    <property type="project" value="InterPro"/>
</dbReference>
<protein>
    <submittedName>
        <fullName evidence="7">ABC transporter substrate-binding protein</fullName>
    </submittedName>
</protein>
<evidence type="ECO:0000256" key="1">
    <source>
        <dbReference type="ARBA" id="ARBA00004418"/>
    </source>
</evidence>
<gene>
    <name evidence="7" type="ORF">HLH36_06765</name>
</gene>
<evidence type="ECO:0000313" key="7">
    <source>
        <dbReference type="EMBL" id="MBB2168057.1"/>
    </source>
</evidence>
<proteinExistence type="inferred from homology"/>
<dbReference type="InterPro" id="IPR030678">
    <property type="entry name" value="Peptide/Ni-bd"/>
</dbReference>
<evidence type="ECO:0000256" key="5">
    <source>
        <dbReference type="SAM" id="SignalP"/>
    </source>
</evidence>
<dbReference type="GO" id="GO:1904680">
    <property type="term" value="F:peptide transmembrane transporter activity"/>
    <property type="evidence" value="ECO:0007669"/>
    <property type="project" value="TreeGrafter"/>
</dbReference>
<feature type="chain" id="PRO_5030877045" evidence="5">
    <location>
        <begin position="27"/>
        <end position="536"/>
    </location>
</feature>
<reference evidence="7 8" key="1">
    <citation type="submission" date="2020-04" db="EMBL/GenBank/DDBJ databases">
        <title>Description of novel Gluconacetobacter.</title>
        <authorList>
            <person name="Sombolestani A."/>
        </authorList>
    </citation>
    <scope>NUCLEOTIDE SEQUENCE [LARGE SCALE GENOMIC DNA]</scope>
    <source>
        <strain evidence="7 8">LMG 27801</strain>
    </source>
</reference>
<dbReference type="SUPFAM" id="SSF53850">
    <property type="entry name" value="Periplasmic binding protein-like II"/>
    <property type="match status" value="1"/>
</dbReference>
<dbReference type="Gene3D" id="3.40.190.10">
    <property type="entry name" value="Periplasmic binding protein-like II"/>
    <property type="match status" value="1"/>
</dbReference>
<evidence type="ECO:0000313" key="8">
    <source>
        <dbReference type="Proteomes" id="UP000559860"/>
    </source>
</evidence>
<dbReference type="GO" id="GO:0015833">
    <property type="term" value="P:peptide transport"/>
    <property type="evidence" value="ECO:0007669"/>
    <property type="project" value="TreeGrafter"/>
</dbReference>
<dbReference type="Proteomes" id="UP000559860">
    <property type="component" value="Unassembled WGS sequence"/>
</dbReference>
<comment type="caution">
    <text evidence="7">The sequence shown here is derived from an EMBL/GenBank/DDBJ whole genome shotgun (WGS) entry which is preliminary data.</text>
</comment>
<dbReference type="PANTHER" id="PTHR30290">
    <property type="entry name" value="PERIPLASMIC BINDING COMPONENT OF ABC TRANSPORTER"/>
    <property type="match status" value="1"/>
</dbReference>
<dbReference type="PIRSF" id="PIRSF002741">
    <property type="entry name" value="MppA"/>
    <property type="match status" value="1"/>
</dbReference>
<dbReference type="InterPro" id="IPR000914">
    <property type="entry name" value="SBP_5_dom"/>
</dbReference>